<feature type="region of interest" description="Disordered" evidence="1">
    <location>
        <begin position="405"/>
        <end position="444"/>
    </location>
</feature>
<name>A0AAD7G9I8_MYCRO</name>
<proteinExistence type="predicted"/>
<feature type="region of interest" description="Disordered" evidence="1">
    <location>
        <begin position="508"/>
        <end position="531"/>
    </location>
</feature>
<evidence type="ECO:0000313" key="2">
    <source>
        <dbReference type="EMBL" id="KAJ7672949.1"/>
    </source>
</evidence>
<reference evidence="2" key="1">
    <citation type="submission" date="2023-03" db="EMBL/GenBank/DDBJ databases">
        <title>Massive genome expansion in bonnet fungi (Mycena s.s.) driven by repeated elements and novel gene families across ecological guilds.</title>
        <authorList>
            <consortium name="Lawrence Berkeley National Laboratory"/>
            <person name="Harder C.B."/>
            <person name="Miyauchi S."/>
            <person name="Viragh M."/>
            <person name="Kuo A."/>
            <person name="Thoen E."/>
            <person name="Andreopoulos B."/>
            <person name="Lu D."/>
            <person name="Skrede I."/>
            <person name="Drula E."/>
            <person name="Henrissat B."/>
            <person name="Morin E."/>
            <person name="Kohler A."/>
            <person name="Barry K."/>
            <person name="LaButti K."/>
            <person name="Morin E."/>
            <person name="Salamov A."/>
            <person name="Lipzen A."/>
            <person name="Mereny Z."/>
            <person name="Hegedus B."/>
            <person name="Baldrian P."/>
            <person name="Stursova M."/>
            <person name="Weitz H."/>
            <person name="Taylor A."/>
            <person name="Grigoriev I.V."/>
            <person name="Nagy L.G."/>
            <person name="Martin F."/>
            <person name="Kauserud H."/>
        </authorList>
    </citation>
    <scope>NUCLEOTIDE SEQUENCE</scope>
    <source>
        <strain evidence="2">CBHHK067</strain>
    </source>
</reference>
<gene>
    <name evidence="2" type="ORF">B0H17DRAFT_1208521</name>
</gene>
<dbReference type="AlphaFoldDB" id="A0AAD7G9I8"/>
<sequence>MPPKAESTLTPGQTAYLKTLEPDFRSYVVMHSNGAKDSAEKAAKTWKDTHTNDILSKIKSDYPYPSTWTRETTDGKVKSYIRRFFGNCLQGTLVRTGALKTGLGDPANNAIFNAPRPLTARQLYAEAQKDEVLTLAGNLKDEIGGNTAACYQTALKTLWSTTEDDTKAKYEEEARTQALDIDVARNQRDFESHIGGTLQDLCTNGALGPAEMVLLASFRTTTGDLSTFVVHGHSDENQRSFADFLPNFPSVRSQWDTFSAEVLPRHSLQDQDGWDTIPRNSAGIPVFPAVDFDNTTRSGLAQILDLFLRVCWDHTWPSDEAYNGLPYAELAKRPDHFYDTGRFVFQPMLGIPMQEMSLSQLSGIVEHLISISLTASPFIFREKAEILTLQKASVAAASIPFEADLTPPRSSSAGDDINGDGSGSVPPPPPRPHRPLLPHVPSPIRPRANAISRPTCRVLEPPLRWMCHLPLHFSRARSGRDCALRGGTLASGALISAGYAIHRRPIARPVSPPYAGGSRSTRAGFPSGRVRVSPVSSSHTISLRLNS</sequence>
<evidence type="ECO:0000256" key="1">
    <source>
        <dbReference type="SAM" id="MobiDB-lite"/>
    </source>
</evidence>
<dbReference type="Proteomes" id="UP001221757">
    <property type="component" value="Unassembled WGS sequence"/>
</dbReference>
<keyword evidence="3" id="KW-1185">Reference proteome</keyword>
<protein>
    <submittedName>
        <fullName evidence="2">Uncharacterized protein</fullName>
    </submittedName>
</protein>
<dbReference type="EMBL" id="JARKIE010000164">
    <property type="protein sequence ID" value="KAJ7672949.1"/>
    <property type="molecule type" value="Genomic_DNA"/>
</dbReference>
<evidence type="ECO:0000313" key="3">
    <source>
        <dbReference type="Proteomes" id="UP001221757"/>
    </source>
</evidence>
<organism evidence="2 3">
    <name type="scientific">Mycena rosella</name>
    <name type="common">Pink bonnet</name>
    <name type="synonym">Agaricus rosellus</name>
    <dbReference type="NCBI Taxonomy" id="1033263"/>
    <lineage>
        <taxon>Eukaryota</taxon>
        <taxon>Fungi</taxon>
        <taxon>Dikarya</taxon>
        <taxon>Basidiomycota</taxon>
        <taxon>Agaricomycotina</taxon>
        <taxon>Agaricomycetes</taxon>
        <taxon>Agaricomycetidae</taxon>
        <taxon>Agaricales</taxon>
        <taxon>Marasmiineae</taxon>
        <taxon>Mycenaceae</taxon>
        <taxon>Mycena</taxon>
    </lineage>
</organism>
<comment type="caution">
    <text evidence="2">The sequence shown here is derived from an EMBL/GenBank/DDBJ whole genome shotgun (WGS) entry which is preliminary data.</text>
</comment>
<accession>A0AAD7G9I8</accession>